<evidence type="ECO:0000313" key="10">
    <source>
        <dbReference type="Proteomes" id="UP000288716"/>
    </source>
</evidence>
<dbReference type="Proteomes" id="UP000288716">
    <property type="component" value="Unassembled WGS sequence"/>
</dbReference>
<keyword evidence="7" id="KW-0812">Transmembrane</keyword>
<evidence type="ECO:0000259" key="8">
    <source>
        <dbReference type="PROSITE" id="PS50215"/>
    </source>
</evidence>
<dbReference type="STRING" id="299467.A0A443SIN8"/>
<dbReference type="Pfam" id="PF01421">
    <property type="entry name" value="Reprolysin"/>
    <property type="match status" value="1"/>
</dbReference>
<keyword evidence="10" id="KW-1185">Reference proteome</keyword>
<dbReference type="OrthoDB" id="5951731at2759"/>
<dbReference type="CDD" id="cd04269">
    <property type="entry name" value="ZnMc_adamalysin_II_like"/>
    <property type="match status" value="1"/>
</dbReference>
<keyword evidence="1 9" id="KW-0645">Protease</keyword>
<feature type="domain" description="Peptidase M12B" evidence="8">
    <location>
        <begin position="101"/>
        <end position="304"/>
    </location>
</feature>
<evidence type="ECO:0000256" key="4">
    <source>
        <dbReference type="ARBA" id="ARBA00023049"/>
    </source>
</evidence>
<dbReference type="PROSITE" id="PS50215">
    <property type="entry name" value="ADAM_MEPRO"/>
    <property type="match status" value="1"/>
</dbReference>
<feature type="binding site" evidence="6">
    <location>
        <position position="252"/>
    </location>
    <ligand>
        <name>Zn(2+)</name>
        <dbReference type="ChEBI" id="CHEBI:29105"/>
        <note>catalytic</note>
    </ligand>
</feature>
<dbReference type="GO" id="GO:0004222">
    <property type="term" value="F:metalloendopeptidase activity"/>
    <property type="evidence" value="ECO:0007669"/>
    <property type="project" value="InterPro"/>
</dbReference>
<dbReference type="VEuPathDB" id="VectorBase:LDEU004662"/>
<evidence type="ECO:0000256" key="3">
    <source>
        <dbReference type="ARBA" id="ARBA00022833"/>
    </source>
</evidence>
<organism evidence="9 10">
    <name type="scientific">Leptotrombidium deliense</name>
    <dbReference type="NCBI Taxonomy" id="299467"/>
    <lineage>
        <taxon>Eukaryota</taxon>
        <taxon>Metazoa</taxon>
        <taxon>Ecdysozoa</taxon>
        <taxon>Arthropoda</taxon>
        <taxon>Chelicerata</taxon>
        <taxon>Arachnida</taxon>
        <taxon>Acari</taxon>
        <taxon>Acariformes</taxon>
        <taxon>Trombidiformes</taxon>
        <taxon>Prostigmata</taxon>
        <taxon>Anystina</taxon>
        <taxon>Parasitengona</taxon>
        <taxon>Trombiculoidea</taxon>
        <taxon>Trombiculidae</taxon>
        <taxon>Leptotrombidium</taxon>
    </lineage>
</organism>
<keyword evidence="7" id="KW-1133">Transmembrane helix</keyword>
<evidence type="ECO:0000313" key="9">
    <source>
        <dbReference type="EMBL" id="RWS27378.1"/>
    </source>
</evidence>
<name>A0A443SIN8_9ACAR</name>
<comment type="caution">
    <text evidence="6">Lacks conserved residue(s) required for the propagation of feature annotation.</text>
</comment>
<dbReference type="EMBL" id="NCKV01002059">
    <property type="protein sequence ID" value="RWS27378.1"/>
    <property type="molecule type" value="Genomic_DNA"/>
</dbReference>
<keyword evidence="2" id="KW-0378">Hydrolase</keyword>
<dbReference type="Gene3D" id="3.40.390.10">
    <property type="entry name" value="Collagenase (Catalytic Domain)"/>
    <property type="match status" value="1"/>
</dbReference>
<dbReference type="SUPFAM" id="SSF55486">
    <property type="entry name" value="Metalloproteases ('zincins'), catalytic domain"/>
    <property type="match status" value="1"/>
</dbReference>
<evidence type="ECO:0000256" key="5">
    <source>
        <dbReference type="ARBA" id="ARBA00023157"/>
    </source>
</evidence>
<dbReference type="GO" id="GO:0046872">
    <property type="term" value="F:metal ion binding"/>
    <property type="evidence" value="ECO:0007669"/>
    <property type="project" value="UniProtKB-KW"/>
</dbReference>
<keyword evidence="3 6" id="KW-0862">Zinc</keyword>
<keyword evidence="5" id="KW-1015">Disulfide bond</keyword>
<keyword evidence="7" id="KW-0472">Membrane</keyword>
<dbReference type="AlphaFoldDB" id="A0A443SIN8"/>
<comment type="caution">
    <text evidence="9">The sequence shown here is derived from an EMBL/GenBank/DDBJ whole genome shotgun (WGS) entry which is preliminary data.</text>
</comment>
<evidence type="ECO:0000256" key="1">
    <source>
        <dbReference type="ARBA" id="ARBA00022670"/>
    </source>
</evidence>
<feature type="binding site" evidence="6">
    <location>
        <position position="246"/>
    </location>
    <ligand>
        <name>Zn(2+)</name>
        <dbReference type="ChEBI" id="CHEBI:29105"/>
        <note>catalytic</note>
    </ligand>
</feature>
<evidence type="ECO:0000256" key="6">
    <source>
        <dbReference type="PROSITE-ProRule" id="PRU00276"/>
    </source>
</evidence>
<proteinExistence type="predicted"/>
<dbReference type="PANTHER" id="PTHR11905:SF159">
    <property type="entry name" value="ADAM METALLOPROTEASE"/>
    <property type="match status" value="1"/>
</dbReference>
<sequence>MVRKEDVFMNTIVGEENKEECLFLKRHLKITRQPLHICDGIIQGFVELNENYFQVIHDSSKNIHKIVKVDITERQAFCGQSEVVTEERLIIGRQMYTFKKLYLPILIVVDHRSFLKLGANISSVEFFVTRIVEEMRKLYEKPFNVNVTLAGIVYWDKKDKIQIDSNATVTLLNFGDYNANILRNKYKQCYRTAHLFTAQVFQEQTLGLAPINLVCEMNGDFAVGLTSIFERTPLEIVNTIVHETGHNLGLPHDADDCSCVDGENMCIMRAYDDTKIVHSWSQCSLNTFHDEEERGTHGCLFSELPQKCTNVSSLQKQEIEISFNALYLLIPLLAICVAMTLIVVIYIVR</sequence>
<feature type="active site" evidence="6">
    <location>
        <position position="243"/>
    </location>
</feature>
<feature type="transmembrane region" description="Helical" evidence="7">
    <location>
        <begin position="325"/>
        <end position="348"/>
    </location>
</feature>
<keyword evidence="4 9" id="KW-0482">Metalloprotease</keyword>
<gene>
    <name evidence="9" type="ORF">B4U80_12876</name>
</gene>
<accession>A0A443SIN8</accession>
<dbReference type="InterPro" id="IPR034027">
    <property type="entry name" value="Reprolysin_adamalysin"/>
</dbReference>
<keyword evidence="6" id="KW-0479">Metal-binding</keyword>
<dbReference type="InterPro" id="IPR024079">
    <property type="entry name" value="MetalloPept_cat_dom_sf"/>
</dbReference>
<evidence type="ECO:0000256" key="7">
    <source>
        <dbReference type="SAM" id="Phobius"/>
    </source>
</evidence>
<feature type="binding site" evidence="6">
    <location>
        <position position="242"/>
    </location>
    <ligand>
        <name>Zn(2+)</name>
        <dbReference type="ChEBI" id="CHEBI:29105"/>
        <note>catalytic</note>
    </ligand>
</feature>
<dbReference type="InterPro" id="IPR001590">
    <property type="entry name" value="Peptidase_M12B"/>
</dbReference>
<dbReference type="GO" id="GO:0006508">
    <property type="term" value="P:proteolysis"/>
    <property type="evidence" value="ECO:0007669"/>
    <property type="project" value="UniProtKB-KW"/>
</dbReference>
<reference evidence="9 10" key="1">
    <citation type="journal article" date="2018" name="Gigascience">
        <title>Genomes of trombidid mites reveal novel predicted allergens and laterally-transferred genes associated with secondary metabolism.</title>
        <authorList>
            <person name="Dong X."/>
            <person name="Chaisiri K."/>
            <person name="Xia D."/>
            <person name="Armstrong S.D."/>
            <person name="Fang Y."/>
            <person name="Donnelly M.J."/>
            <person name="Kadowaki T."/>
            <person name="McGarry J.W."/>
            <person name="Darby A.C."/>
            <person name="Makepeace B.L."/>
        </authorList>
    </citation>
    <scope>NUCLEOTIDE SEQUENCE [LARGE SCALE GENOMIC DNA]</scope>
    <source>
        <strain evidence="9">UoL-UT</strain>
    </source>
</reference>
<protein>
    <submittedName>
        <fullName evidence="9">Metalloprotease P-II-like protein</fullName>
    </submittedName>
</protein>
<dbReference type="PANTHER" id="PTHR11905">
    <property type="entry name" value="ADAM A DISINTEGRIN AND METALLOPROTEASE DOMAIN"/>
    <property type="match status" value="1"/>
</dbReference>
<evidence type="ECO:0000256" key="2">
    <source>
        <dbReference type="ARBA" id="ARBA00022801"/>
    </source>
</evidence>